<evidence type="ECO:0008006" key="4">
    <source>
        <dbReference type="Google" id="ProtNLM"/>
    </source>
</evidence>
<feature type="signal peptide" evidence="1">
    <location>
        <begin position="1"/>
        <end position="23"/>
    </location>
</feature>
<accession>A0AA38WSN2</accession>
<protein>
    <recommendedName>
        <fullName evidence="4">Tunicamycin induced 1</fullName>
    </recommendedName>
</protein>
<feature type="chain" id="PRO_5041457268" description="Tunicamycin induced 1" evidence="1">
    <location>
        <begin position="24"/>
        <end position="429"/>
    </location>
</feature>
<sequence>MGVRVLNFAGYVCLFALMIQVSGSKALINSTPDVNRLYPKAISDLKETILKSSGFQSDDVKLSGFDLKGALVGRSMEFDLQIDNKVLPIKLLDDVNNWEYVDLPTFVMEDQLISSDENGLVEKKHDARKGLPTLPPFQLAGPMELWIQDAKDMRLFLPHDVDAGELKKVMLADGAVVTVKGARSVTLRHPVELPLPFNKTKNDDASGLLALGNHLLHASRTERQLVSLRIIGPTSLNSPATSSPVFNKLKLKRLAPGLVELSSVPKPNSKTALSTISLHEDVPTVLPPDHLASFWPVASINGSNSNLRGLETLLSAVLDSLGSNSGSFKVLRAEISAQTFLKIGFGAEKKVSGNESFWEGYPEWRTKPERLVTRYEVLGKVDGEKIVPEKVVEVDRVTVEDTVAPGVITGNVTMSKMPIVNVPPTPFAL</sequence>
<dbReference type="PANTHER" id="PTHR34454:SF2">
    <property type="entry name" value="PROTEIN TUNICAMYCIN INDUCED 1"/>
    <property type="match status" value="1"/>
</dbReference>
<evidence type="ECO:0000313" key="2">
    <source>
        <dbReference type="EMBL" id="KAJ9561246.1"/>
    </source>
</evidence>
<evidence type="ECO:0000256" key="1">
    <source>
        <dbReference type="SAM" id="SignalP"/>
    </source>
</evidence>
<name>A0AA38WSN2_9ASTR</name>
<dbReference type="EMBL" id="JARYMX010000002">
    <property type="protein sequence ID" value="KAJ9561246.1"/>
    <property type="molecule type" value="Genomic_DNA"/>
</dbReference>
<dbReference type="PANTHER" id="PTHR34454">
    <property type="entry name" value="TUNICAMYCIN INDUCED PROTEIN"/>
    <property type="match status" value="1"/>
</dbReference>
<keyword evidence="3" id="KW-1185">Reference proteome</keyword>
<dbReference type="AlphaFoldDB" id="A0AA38WSN2"/>
<organism evidence="2 3">
    <name type="scientific">Centaurea solstitialis</name>
    <name type="common">yellow star-thistle</name>
    <dbReference type="NCBI Taxonomy" id="347529"/>
    <lineage>
        <taxon>Eukaryota</taxon>
        <taxon>Viridiplantae</taxon>
        <taxon>Streptophyta</taxon>
        <taxon>Embryophyta</taxon>
        <taxon>Tracheophyta</taxon>
        <taxon>Spermatophyta</taxon>
        <taxon>Magnoliopsida</taxon>
        <taxon>eudicotyledons</taxon>
        <taxon>Gunneridae</taxon>
        <taxon>Pentapetalae</taxon>
        <taxon>asterids</taxon>
        <taxon>campanulids</taxon>
        <taxon>Asterales</taxon>
        <taxon>Asteraceae</taxon>
        <taxon>Carduoideae</taxon>
        <taxon>Cardueae</taxon>
        <taxon>Centaureinae</taxon>
        <taxon>Centaurea</taxon>
    </lineage>
</organism>
<keyword evidence="1" id="KW-0732">Signal</keyword>
<comment type="caution">
    <text evidence="2">The sequence shown here is derived from an EMBL/GenBank/DDBJ whole genome shotgun (WGS) entry which is preliminary data.</text>
</comment>
<dbReference type="InterPro" id="IPR053283">
    <property type="entry name" value="TUNICAMYCIN_INDUCED_1"/>
</dbReference>
<gene>
    <name evidence="2" type="ORF">OSB04_006406</name>
</gene>
<reference evidence="2" key="1">
    <citation type="submission" date="2023-03" db="EMBL/GenBank/DDBJ databases">
        <title>Chromosome-scale reference genome and RAD-based genetic map of yellow starthistle (Centaurea solstitialis) reveal putative structural variation and QTLs associated with invader traits.</title>
        <authorList>
            <person name="Reatini B."/>
            <person name="Cang F.A."/>
            <person name="Jiang Q."/>
            <person name="Mckibben M.T.W."/>
            <person name="Barker M.S."/>
            <person name="Rieseberg L.H."/>
            <person name="Dlugosch K.M."/>
        </authorList>
    </citation>
    <scope>NUCLEOTIDE SEQUENCE</scope>
    <source>
        <strain evidence="2">CAN-66</strain>
        <tissue evidence="2">Leaf</tissue>
    </source>
</reference>
<dbReference type="Proteomes" id="UP001172457">
    <property type="component" value="Chromosome 2"/>
</dbReference>
<proteinExistence type="predicted"/>
<evidence type="ECO:0000313" key="3">
    <source>
        <dbReference type="Proteomes" id="UP001172457"/>
    </source>
</evidence>